<dbReference type="InterPro" id="IPR013636">
    <property type="entry name" value="ARMH3_C"/>
</dbReference>
<dbReference type="PANTHER" id="PTHR13608:SF3">
    <property type="entry name" value="ARMADILLO-LIKE HELICAL DOMAIN-CONTAINING PROTEIN 3"/>
    <property type="match status" value="1"/>
</dbReference>
<gene>
    <name evidence="7" type="ORF">DGYR_LOCUS6511</name>
</gene>
<comment type="subcellular location">
    <subcellularLocation>
        <location evidence="1">Membrane</location>
    </subcellularLocation>
</comment>
<name>A0A7I8VQQ8_9ANNE</name>
<dbReference type="Pfam" id="PF08427">
    <property type="entry name" value="ARMH3_C"/>
    <property type="match status" value="1"/>
</dbReference>
<proteinExistence type="predicted"/>
<reference evidence="7 8" key="1">
    <citation type="submission" date="2020-08" db="EMBL/GenBank/DDBJ databases">
        <authorList>
            <person name="Hejnol A."/>
        </authorList>
    </citation>
    <scope>NUCLEOTIDE SEQUENCE [LARGE SCALE GENOMIC DNA]</scope>
</reference>
<evidence type="ECO:0000256" key="2">
    <source>
        <dbReference type="ARBA" id="ARBA00022692"/>
    </source>
</evidence>
<evidence type="ECO:0000256" key="3">
    <source>
        <dbReference type="ARBA" id="ARBA00022989"/>
    </source>
</evidence>
<dbReference type="EMBL" id="CAJFCJ010000008">
    <property type="protein sequence ID" value="CAD5118075.1"/>
    <property type="molecule type" value="Genomic_DNA"/>
</dbReference>
<evidence type="ECO:0000313" key="8">
    <source>
        <dbReference type="Proteomes" id="UP000549394"/>
    </source>
</evidence>
<evidence type="ECO:0000313" key="7">
    <source>
        <dbReference type="EMBL" id="CAD5118075.1"/>
    </source>
</evidence>
<feature type="domain" description="Armadillo-like helical" evidence="6">
    <location>
        <begin position="252"/>
        <end position="489"/>
    </location>
</feature>
<keyword evidence="8" id="KW-1185">Reference proteome</keyword>
<dbReference type="AlphaFoldDB" id="A0A7I8VQQ8"/>
<evidence type="ECO:0000256" key="5">
    <source>
        <dbReference type="SAM" id="MobiDB-lite"/>
    </source>
</evidence>
<evidence type="ECO:0000259" key="6">
    <source>
        <dbReference type="SMART" id="SM01158"/>
    </source>
</evidence>
<dbReference type="PANTHER" id="PTHR13608">
    <property type="entry name" value="ARMADILLO-LIKE HELICAL DOMAIN-CONTAINING PROTEIN 3"/>
    <property type="match status" value="1"/>
</dbReference>
<dbReference type="GO" id="GO:0005829">
    <property type="term" value="C:cytosol"/>
    <property type="evidence" value="ECO:0007669"/>
    <property type="project" value="TreeGrafter"/>
</dbReference>
<keyword evidence="2" id="KW-0812">Transmembrane</keyword>
<keyword evidence="3" id="KW-1133">Transmembrane helix</keyword>
<dbReference type="GO" id="GO:0016020">
    <property type="term" value="C:membrane"/>
    <property type="evidence" value="ECO:0007669"/>
    <property type="project" value="UniProtKB-SubCell"/>
</dbReference>
<accession>A0A7I8VQQ8</accession>
<protein>
    <submittedName>
        <fullName evidence="7">DgyrCDS6812</fullName>
    </submittedName>
</protein>
<feature type="region of interest" description="Disordered" evidence="5">
    <location>
        <begin position="144"/>
        <end position="172"/>
    </location>
</feature>
<evidence type="ECO:0000256" key="1">
    <source>
        <dbReference type="ARBA" id="ARBA00004370"/>
    </source>
</evidence>
<dbReference type="Proteomes" id="UP000549394">
    <property type="component" value="Unassembled WGS sequence"/>
</dbReference>
<organism evidence="7 8">
    <name type="scientific">Dimorphilus gyrociliatus</name>
    <dbReference type="NCBI Taxonomy" id="2664684"/>
    <lineage>
        <taxon>Eukaryota</taxon>
        <taxon>Metazoa</taxon>
        <taxon>Spiralia</taxon>
        <taxon>Lophotrochozoa</taxon>
        <taxon>Annelida</taxon>
        <taxon>Polychaeta</taxon>
        <taxon>Polychaeta incertae sedis</taxon>
        <taxon>Dinophilidae</taxon>
        <taxon>Dimorphilus</taxon>
    </lineage>
</organism>
<feature type="compositionally biased region" description="Polar residues" evidence="5">
    <location>
        <begin position="152"/>
        <end position="163"/>
    </location>
</feature>
<evidence type="ECO:0000256" key="4">
    <source>
        <dbReference type="ARBA" id="ARBA00023136"/>
    </source>
</evidence>
<keyword evidence="4" id="KW-0472">Membrane</keyword>
<dbReference type="InterPro" id="IPR039868">
    <property type="entry name" value="ARMD3-like"/>
</dbReference>
<dbReference type="OrthoDB" id="2012278at2759"/>
<sequence>MLQILQRNLFSFIQLFGRSEWRNVHGHDALLLFTLLVQYRKHESANPYVVKLSILDNELALNGFAQTISMTLTEFNKAFKKKCLENESSGFLATLSSMVGNMFVGDEKKVSIGSTNDAMLLALYEAVHLNRNFVITLTQCHTSPVQTPPESPATTIARSQSMPVNEKEPDSKINCSNEVLPTNLLATFLEYSSIVMQGIKEESRFHSCKLCLLILTCISEDQFANSLMHDVNINFRVPLHKMPMRHRKVFLNRPSPSRTLASALLDLLVEFVHSHMMKNFPMELYMRGIGVIQRVLCYQKRCRQRLKYNWNDLWSALIALLKFIVTYENYLMKQKHDIFSLCYRVINIFNMFITYGDTFLPSTQTYDELYYEIVRTHQVFNNLYTMGLRYSNSNNEFVNAAKKMNGSLVNIRSIVNHFTPKLEKWQHQNKISSLTEEQVLEVVRNNYESLTLKLHDCLDQYERYSEKPEEAAFFSNMVRHIMNDVKKQACPLKMDCYDQFNIESPSTNN</sequence>
<dbReference type="SMART" id="SM01158">
    <property type="entry name" value="DUF1741"/>
    <property type="match status" value="1"/>
</dbReference>
<comment type="caution">
    <text evidence="7">The sequence shown here is derived from an EMBL/GenBank/DDBJ whole genome shotgun (WGS) entry which is preliminary data.</text>
</comment>